<dbReference type="STRING" id="685588.A0A067S4Z3"/>
<accession>A0A067S4Z3</accession>
<proteinExistence type="predicted"/>
<dbReference type="AlphaFoldDB" id="A0A067S4Z3"/>
<dbReference type="InterPro" id="IPR027796">
    <property type="entry name" value="OTT_1508_deam-like"/>
</dbReference>
<dbReference type="EMBL" id="KL142430">
    <property type="protein sequence ID" value="KDR65886.1"/>
    <property type="molecule type" value="Genomic_DNA"/>
</dbReference>
<protein>
    <submittedName>
        <fullName evidence="1">Uncharacterized protein</fullName>
    </submittedName>
</protein>
<dbReference type="Pfam" id="PF14441">
    <property type="entry name" value="OTT_1508_deam"/>
    <property type="match status" value="1"/>
</dbReference>
<evidence type="ECO:0000313" key="1">
    <source>
        <dbReference type="EMBL" id="KDR65886.1"/>
    </source>
</evidence>
<sequence>MAAIEQLMMEPSVFTAVLAIYSEMKSTPESANLRKDRGVDIIKDPNAYSDLNELKMAALQALAHLAIKEARHEVVACSLQKTGVKSYNLLVSNNDQVGDATTAHLNKILNSLKDIRQLSNNGDSNRSKGDDPAITEKADLQCEIYKFSHQKFLHRFRKHLKNFASALELLEKNSHGQNDEIVPKKLRDSIETIKTNTNGLDRELENLIRTDSPSGSSLWKSYLKKANLITRKAIGLLGQDNREVLERWAEAANVTPCWLLTRSLEKMTSTHRYIHHLFRFACSSHVAELMACDFHVQGLSQPQRTEYGPWPQSKEQWRDIAKKLGIKNPHEQLLLKLCKIQQRRLTIHAELVNLIEHCKGLPESELPITLNPYHLIIGVSKLCCFQCKNCIDALNKLAENGVIVIIMGGHDKPYLNWDSPLDDPRMKSILLEGTVAKIKIIENPTVGVIRTRSGSDSTTPSIC</sequence>
<gene>
    <name evidence="1" type="ORF">GALMADRAFT_148272</name>
</gene>
<organism evidence="1 2">
    <name type="scientific">Galerina marginata (strain CBS 339.88)</name>
    <dbReference type="NCBI Taxonomy" id="685588"/>
    <lineage>
        <taxon>Eukaryota</taxon>
        <taxon>Fungi</taxon>
        <taxon>Dikarya</taxon>
        <taxon>Basidiomycota</taxon>
        <taxon>Agaricomycotina</taxon>
        <taxon>Agaricomycetes</taxon>
        <taxon>Agaricomycetidae</taxon>
        <taxon>Agaricales</taxon>
        <taxon>Agaricineae</taxon>
        <taxon>Strophariaceae</taxon>
        <taxon>Galerina</taxon>
    </lineage>
</organism>
<dbReference type="HOGENOM" id="CLU_590578_0_0_1"/>
<dbReference type="Proteomes" id="UP000027222">
    <property type="component" value="Unassembled WGS sequence"/>
</dbReference>
<reference evidence="2" key="1">
    <citation type="journal article" date="2014" name="Proc. Natl. Acad. Sci. U.S.A.">
        <title>Extensive sampling of basidiomycete genomes demonstrates inadequacy of the white-rot/brown-rot paradigm for wood decay fungi.</title>
        <authorList>
            <person name="Riley R."/>
            <person name="Salamov A.A."/>
            <person name="Brown D.W."/>
            <person name="Nagy L.G."/>
            <person name="Floudas D."/>
            <person name="Held B.W."/>
            <person name="Levasseur A."/>
            <person name="Lombard V."/>
            <person name="Morin E."/>
            <person name="Otillar R."/>
            <person name="Lindquist E.A."/>
            <person name="Sun H."/>
            <person name="LaButti K.M."/>
            <person name="Schmutz J."/>
            <person name="Jabbour D."/>
            <person name="Luo H."/>
            <person name="Baker S.E."/>
            <person name="Pisabarro A.G."/>
            <person name="Walton J.D."/>
            <person name="Blanchette R.A."/>
            <person name="Henrissat B."/>
            <person name="Martin F."/>
            <person name="Cullen D."/>
            <person name="Hibbett D.S."/>
            <person name="Grigoriev I.V."/>
        </authorList>
    </citation>
    <scope>NUCLEOTIDE SEQUENCE [LARGE SCALE GENOMIC DNA]</scope>
    <source>
        <strain evidence="2">CBS 339.88</strain>
    </source>
</reference>
<name>A0A067S4Z3_GALM3</name>
<keyword evidence="2" id="KW-1185">Reference proteome</keyword>
<evidence type="ECO:0000313" key="2">
    <source>
        <dbReference type="Proteomes" id="UP000027222"/>
    </source>
</evidence>